<dbReference type="SUPFAM" id="SSF56112">
    <property type="entry name" value="Protein kinase-like (PK-like)"/>
    <property type="match status" value="1"/>
</dbReference>
<reference evidence="2 3" key="1">
    <citation type="journal article" date="2013" name="BMC Genomics">
        <title>Genomics-driven discovery of the pneumocandin biosynthetic gene cluster in the fungus Glarea lozoyensis.</title>
        <authorList>
            <person name="Chen L."/>
            <person name="Yue Q."/>
            <person name="Zhang X."/>
            <person name="Xiang M."/>
            <person name="Wang C."/>
            <person name="Li S."/>
            <person name="Che Y."/>
            <person name="Ortiz-Lopez F.J."/>
            <person name="Bills G.F."/>
            <person name="Liu X."/>
            <person name="An Z."/>
        </authorList>
    </citation>
    <scope>NUCLEOTIDE SEQUENCE [LARGE SCALE GENOMIC DNA]</scope>
    <source>
        <strain evidence="3">ATCC 20868 / MF5171</strain>
    </source>
</reference>
<dbReference type="GeneID" id="19465477"/>
<dbReference type="Proteomes" id="UP000016922">
    <property type="component" value="Unassembled WGS sequence"/>
</dbReference>
<feature type="domain" description="Aminoglycoside phosphotransferase" evidence="1">
    <location>
        <begin position="323"/>
        <end position="502"/>
    </location>
</feature>
<dbReference type="HOGENOM" id="CLU_021768_1_1_1"/>
<dbReference type="PANTHER" id="PTHR21310:SF58">
    <property type="entry name" value="AMINOGLYCOSIDE PHOSPHOTRANSFERASE DOMAIN-CONTAINING PROTEIN"/>
    <property type="match status" value="1"/>
</dbReference>
<organism evidence="2 3">
    <name type="scientific">Glarea lozoyensis (strain ATCC 20868 / MF5171)</name>
    <dbReference type="NCBI Taxonomy" id="1116229"/>
    <lineage>
        <taxon>Eukaryota</taxon>
        <taxon>Fungi</taxon>
        <taxon>Dikarya</taxon>
        <taxon>Ascomycota</taxon>
        <taxon>Pezizomycotina</taxon>
        <taxon>Leotiomycetes</taxon>
        <taxon>Helotiales</taxon>
        <taxon>Helotiaceae</taxon>
        <taxon>Glarea</taxon>
    </lineage>
</organism>
<dbReference type="InterPro" id="IPR011009">
    <property type="entry name" value="Kinase-like_dom_sf"/>
</dbReference>
<sequence>MENERDTALGIIRNAGLEHPQSFLVESFVTDAKDARQSAAYLLQACADDTQHIKFLQFVEDWKNLVRLFSDENPLPIRMGSEMKGTIARRDNLRCCITGAKGSFWNPPNVFSIIPQAAFHVQERRLYDILGAFIGLSERDSLLSFKDEKHYVLQNHWTLIKQAAGVFSRGEIRLEALGENKYEIFYNNIGIPSAIYTSDRIVDWECDLDDHSNSGIDSPNQILLEIHCRFSRALKWNSIGNNMKYHAPQSRTQSKIWANLAEPLVRTLLAVWQKCPSVLRLQTYRLLKFVGSLSYEESTMGVQRLPFGMYLKYGPGIHSARHASEFNALKLVHGRTSVPVPRPIDLIISPTQSLLVTSRLQGNPAGHGIHAYSDQEMDLIAQDMRGFVAELHAIKRPGDTTDTISNASGGPCLDYRIGGSPVGPFHNEKEFSESLRLGILPDLVHRHDHEIVFTHSDLNMRNILVHNGKISGIVDWENAGWFPDYWEYTKCHFGARINRRWLKMVEEVFGDKYAEELKIERQYWEYTSLV</sequence>
<dbReference type="AlphaFoldDB" id="S3DMT7"/>
<dbReference type="InterPro" id="IPR051678">
    <property type="entry name" value="AGP_Transferase"/>
</dbReference>
<evidence type="ECO:0000313" key="2">
    <source>
        <dbReference type="EMBL" id="EPE33411.1"/>
    </source>
</evidence>
<evidence type="ECO:0000313" key="3">
    <source>
        <dbReference type="Proteomes" id="UP000016922"/>
    </source>
</evidence>
<dbReference type="OMA" id="WPRSPYI"/>
<dbReference type="GO" id="GO:0016301">
    <property type="term" value="F:kinase activity"/>
    <property type="evidence" value="ECO:0007669"/>
    <property type="project" value="UniProtKB-KW"/>
</dbReference>
<dbReference type="InterPro" id="IPR002575">
    <property type="entry name" value="Aminoglycoside_PTrfase"/>
</dbReference>
<evidence type="ECO:0000259" key="1">
    <source>
        <dbReference type="Pfam" id="PF01636"/>
    </source>
</evidence>
<dbReference type="PANTHER" id="PTHR21310">
    <property type="entry name" value="AMINOGLYCOSIDE PHOSPHOTRANSFERASE-RELATED-RELATED"/>
    <property type="match status" value="1"/>
</dbReference>
<keyword evidence="2" id="KW-0808">Transferase</keyword>
<dbReference type="STRING" id="1116229.S3DMT7"/>
<dbReference type="Gene3D" id="3.90.1200.10">
    <property type="match status" value="1"/>
</dbReference>
<dbReference type="OrthoDB" id="3250044at2759"/>
<dbReference type="eggNOG" id="ENOG502SRAY">
    <property type="taxonomic scope" value="Eukaryota"/>
</dbReference>
<gene>
    <name evidence="2" type="ORF">GLAREA_06424</name>
</gene>
<proteinExistence type="predicted"/>
<keyword evidence="3" id="KW-1185">Reference proteome</keyword>
<protein>
    <submittedName>
        <fullName evidence="2">Protein kinase-like (PK-like)</fullName>
    </submittedName>
</protein>
<dbReference type="KEGG" id="glz:GLAREA_06424"/>
<dbReference type="Pfam" id="PF01636">
    <property type="entry name" value="APH"/>
    <property type="match status" value="1"/>
</dbReference>
<dbReference type="EMBL" id="KE145358">
    <property type="protein sequence ID" value="EPE33411.1"/>
    <property type="molecule type" value="Genomic_DNA"/>
</dbReference>
<name>S3DMT7_GLAL2</name>
<dbReference type="CDD" id="cd05120">
    <property type="entry name" value="APH_ChoK_like"/>
    <property type="match status" value="1"/>
</dbReference>
<accession>S3DMT7</accession>
<keyword evidence="2" id="KW-0418">Kinase</keyword>
<dbReference type="RefSeq" id="XP_008080028.1">
    <property type="nucleotide sequence ID" value="XM_008081837.1"/>
</dbReference>